<accession>A0AA47P2T8</accession>
<comment type="caution">
    <text evidence="6">The sequence shown here is derived from an EMBL/GenBank/DDBJ whole genome shotgun (WGS) entry which is preliminary data.</text>
</comment>
<sequence length="105" mass="11418">MQATVDFDLDDDGLCHIPPNADAQANRGAPTQVTRKQELDEALVSMIVGDTQPFTIVEDPGFRNCVAKLDPTYVIPTRKAVKAMVKEKYGGEAEGQTAVTECNYS</sequence>
<keyword evidence="5" id="KW-0539">Nucleus</keyword>
<evidence type="ECO:0000256" key="2">
    <source>
        <dbReference type="ARBA" id="ARBA00022723"/>
    </source>
</evidence>
<organism evidence="6 7">
    <name type="scientific">Merluccius polli</name>
    <name type="common">Benguela hake</name>
    <name type="synonym">Merluccius cadenati</name>
    <dbReference type="NCBI Taxonomy" id="89951"/>
    <lineage>
        <taxon>Eukaryota</taxon>
        <taxon>Metazoa</taxon>
        <taxon>Chordata</taxon>
        <taxon>Craniata</taxon>
        <taxon>Vertebrata</taxon>
        <taxon>Euteleostomi</taxon>
        <taxon>Actinopterygii</taxon>
        <taxon>Neopterygii</taxon>
        <taxon>Teleostei</taxon>
        <taxon>Neoteleostei</taxon>
        <taxon>Acanthomorphata</taxon>
        <taxon>Zeiogadaria</taxon>
        <taxon>Gadariae</taxon>
        <taxon>Gadiformes</taxon>
        <taxon>Gadoidei</taxon>
        <taxon>Merlucciidae</taxon>
        <taxon>Merluccius</taxon>
    </lineage>
</organism>
<proteinExistence type="predicted"/>
<name>A0AA47P2T8_MERPO</name>
<keyword evidence="2" id="KW-0479">Metal-binding</keyword>
<dbReference type="SUPFAM" id="SSF140996">
    <property type="entry name" value="Hermes dimerisation domain"/>
    <property type="match status" value="1"/>
</dbReference>
<comment type="subcellular location">
    <subcellularLocation>
        <location evidence="1">Nucleus</location>
    </subcellularLocation>
</comment>
<dbReference type="InterPro" id="IPR052035">
    <property type="entry name" value="ZnF_BED_domain_contain"/>
</dbReference>
<dbReference type="AlphaFoldDB" id="A0AA47P2T8"/>
<dbReference type="PANTHER" id="PTHR46481:SF10">
    <property type="entry name" value="ZINC FINGER BED DOMAIN-CONTAINING PROTEIN 39"/>
    <property type="match status" value="1"/>
</dbReference>
<evidence type="ECO:0000256" key="4">
    <source>
        <dbReference type="ARBA" id="ARBA00022833"/>
    </source>
</evidence>
<protein>
    <submittedName>
        <fullName evidence="6">Uncharacterized protein</fullName>
    </submittedName>
</protein>
<evidence type="ECO:0000313" key="7">
    <source>
        <dbReference type="Proteomes" id="UP001174136"/>
    </source>
</evidence>
<dbReference type="Proteomes" id="UP001174136">
    <property type="component" value="Unassembled WGS sequence"/>
</dbReference>
<keyword evidence="7" id="KW-1185">Reference proteome</keyword>
<gene>
    <name evidence="6" type="ORF">N1851_016615</name>
</gene>
<keyword evidence="3" id="KW-0863">Zinc-finger</keyword>
<evidence type="ECO:0000313" key="6">
    <source>
        <dbReference type="EMBL" id="KAK0144817.1"/>
    </source>
</evidence>
<reference evidence="6" key="1">
    <citation type="journal article" date="2023" name="Front. Mar. Sci.">
        <title>A new Merluccius polli reference genome to investigate the effects of global change in West African waters.</title>
        <authorList>
            <person name="Mateo J.L."/>
            <person name="Blanco-Fernandez C."/>
            <person name="Garcia-Vazquez E."/>
            <person name="Machado-Schiaffino G."/>
        </authorList>
    </citation>
    <scope>NUCLEOTIDE SEQUENCE</scope>
    <source>
        <strain evidence="6">C29</strain>
        <tissue evidence="6">Fin</tissue>
    </source>
</reference>
<evidence type="ECO:0000256" key="5">
    <source>
        <dbReference type="ARBA" id="ARBA00023242"/>
    </source>
</evidence>
<evidence type="ECO:0000256" key="1">
    <source>
        <dbReference type="ARBA" id="ARBA00004123"/>
    </source>
</evidence>
<keyword evidence="4" id="KW-0862">Zinc</keyword>
<dbReference type="Gene3D" id="1.10.10.1070">
    <property type="entry name" value="Zinc finger, BED domain-containing"/>
    <property type="match status" value="1"/>
</dbReference>
<dbReference type="GO" id="GO:0005634">
    <property type="term" value="C:nucleus"/>
    <property type="evidence" value="ECO:0007669"/>
    <property type="project" value="UniProtKB-SubCell"/>
</dbReference>
<evidence type="ECO:0000256" key="3">
    <source>
        <dbReference type="ARBA" id="ARBA00022771"/>
    </source>
</evidence>
<dbReference type="GO" id="GO:0008270">
    <property type="term" value="F:zinc ion binding"/>
    <property type="evidence" value="ECO:0007669"/>
    <property type="project" value="UniProtKB-KW"/>
</dbReference>
<dbReference type="EMBL" id="JAOPHQ010002969">
    <property type="protein sequence ID" value="KAK0144817.1"/>
    <property type="molecule type" value="Genomic_DNA"/>
</dbReference>
<dbReference type="PANTHER" id="PTHR46481">
    <property type="entry name" value="ZINC FINGER BED DOMAIN-CONTAINING PROTEIN 4"/>
    <property type="match status" value="1"/>
</dbReference>